<dbReference type="GO" id="GO:0016020">
    <property type="term" value="C:membrane"/>
    <property type="evidence" value="ECO:0007669"/>
    <property type="project" value="UniProtKB-UniRule"/>
</dbReference>
<dbReference type="InterPro" id="IPR036737">
    <property type="entry name" value="OmpA-like_sf"/>
</dbReference>
<evidence type="ECO:0000313" key="4">
    <source>
        <dbReference type="EMBL" id="MBA7900668.1"/>
    </source>
</evidence>
<keyword evidence="1 2" id="KW-0472">Membrane</keyword>
<dbReference type="InterPro" id="IPR049653">
    <property type="entry name" value="ZorB-like_t2"/>
</dbReference>
<dbReference type="RefSeq" id="WP_001559798.1">
    <property type="nucleotide sequence ID" value="NZ_CP056697.1"/>
</dbReference>
<gene>
    <name evidence="4" type="ORF">HV245_21400</name>
</gene>
<accession>A0A7W3ANL5</accession>
<dbReference type="CDD" id="cd07185">
    <property type="entry name" value="OmpA_C-like"/>
    <property type="match status" value="1"/>
</dbReference>
<evidence type="ECO:0000259" key="3">
    <source>
        <dbReference type="PROSITE" id="PS51123"/>
    </source>
</evidence>
<dbReference type="Proteomes" id="UP000518474">
    <property type="component" value="Unassembled WGS sequence"/>
</dbReference>
<dbReference type="Pfam" id="PF00691">
    <property type="entry name" value="OmpA"/>
    <property type="match status" value="1"/>
</dbReference>
<protein>
    <submittedName>
        <fullName evidence="4">OmpA family protein</fullName>
    </submittedName>
</protein>
<dbReference type="NCBIfam" id="NF041787">
    <property type="entry name" value="anti-phage_ZorB2"/>
    <property type="match status" value="1"/>
</dbReference>
<dbReference type="SUPFAM" id="SSF103088">
    <property type="entry name" value="OmpA-like"/>
    <property type="match status" value="1"/>
</dbReference>
<dbReference type="PANTHER" id="PTHR30329:SF21">
    <property type="entry name" value="LIPOPROTEIN YIAD-RELATED"/>
    <property type="match status" value="1"/>
</dbReference>
<dbReference type="Gene3D" id="3.30.1330.60">
    <property type="entry name" value="OmpA-like domain"/>
    <property type="match status" value="1"/>
</dbReference>
<reference evidence="4 5" key="1">
    <citation type="submission" date="2020-06" db="EMBL/GenBank/DDBJ databases">
        <title>REHAB project genomes.</title>
        <authorList>
            <person name="Shaw L.P."/>
        </authorList>
    </citation>
    <scope>NUCLEOTIDE SEQUENCE [LARGE SCALE GENOMIC DNA]</scope>
    <source>
        <strain evidence="4 5">RHBSTW-00604</strain>
    </source>
</reference>
<keyword evidence="2" id="KW-1133">Transmembrane helix</keyword>
<dbReference type="EMBL" id="JABXPT010000016">
    <property type="protein sequence ID" value="MBA7900668.1"/>
    <property type="molecule type" value="Genomic_DNA"/>
</dbReference>
<dbReference type="AlphaFoldDB" id="A0A7W3ANL5"/>
<evidence type="ECO:0000256" key="2">
    <source>
        <dbReference type="SAM" id="Phobius"/>
    </source>
</evidence>
<comment type="caution">
    <text evidence="4">The sequence shown here is derived from an EMBL/GenBank/DDBJ whole genome shotgun (WGS) entry which is preliminary data.</text>
</comment>
<evidence type="ECO:0000256" key="1">
    <source>
        <dbReference type="PROSITE-ProRule" id="PRU00473"/>
    </source>
</evidence>
<keyword evidence="2" id="KW-0812">Transmembrane</keyword>
<name>A0A7W3ANL5_9ESCH</name>
<dbReference type="InterPro" id="IPR006665">
    <property type="entry name" value="OmpA-like"/>
</dbReference>
<dbReference type="PROSITE" id="PS51123">
    <property type="entry name" value="OMPA_2"/>
    <property type="match status" value="1"/>
</dbReference>
<feature type="domain" description="OmpA-like" evidence="3">
    <location>
        <begin position="87"/>
        <end position="225"/>
    </location>
</feature>
<organism evidence="4 5">
    <name type="scientific">Escherichia marmotae</name>
    <dbReference type="NCBI Taxonomy" id="1499973"/>
    <lineage>
        <taxon>Bacteria</taxon>
        <taxon>Pseudomonadati</taxon>
        <taxon>Pseudomonadota</taxon>
        <taxon>Gammaproteobacteria</taxon>
        <taxon>Enterobacterales</taxon>
        <taxon>Enterobacteriaceae</taxon>
        <taxon>Escherichia</taxon>
    </lineage>
</organism>
<evidence type="ECO:0000313" key="5">
    <source>
        <dbReference type="Proteomes" id="UP000518474"/>
    </source>
</evidence>
<dbReference type="InterPro" id="IPR050330">
    <property type="entry name" value="Bact_OuterMem_StrucFunc"/>
</dbReference>
<proteinExistence type="predicted"/>
<feature type="transmembrane region" description="Helical" evidence="2">
    <location>
        <begin position="25"/>
        <end position="43"/>
    </location>
</feature>
<sequence length="235" mass="27374">MDKIIGKQLSPKKQDNEHWVSMSDLMAGLMMVFMFISVAYMHYVRIEKERIKEVAVAYENAQLQLYNALDIEFAKDLQDWDAEIDKQTLEVRFKSPDVLFGLGSTELKPKFKLILDDFFPRYLKVLDNYQEHITEVRIEGHTSTDWTGTTNPDIAYFNNMALSQDRTRAVLQYVYDIKNIATHQQWVKSKFAAVGYSSAHPILDKTGKEDPNRSRRVTFKVVTNAELQIRKIIQE</sequence>
<dbReference type="PANTHER" id="PTHR30329">
    <property type="entry name" value="STATOR ELEMENT OF FLAGELLAR MOTOR COMPLEX"/>
    <property type="match status" value="1"/>
</dbReference>